<dbReference type="EMBL" id="AKAU01000083">
    <property type="protein sequence ID" value="EIN00108.1"/>
    <property type="molecule type" value="Genomic_DNA"/>
</dbReference>
<evidence type="ECO:0000313" key="1">
    <source>
        <dbReference type="EMBL" id="EIN00108.1"/>
    </source>
</evidence>
<sequence length="139" mass="15509">MQESIIQAQVNRVVDTFGLNQKMVANQHAAWRTFASFLEYRAPLPERLEDIDREAMAAFVMHCRSMGMQEDALITILSALRMLLMHAGHPAAALTALTAPTSRTRMPNGANGKYRFQRRFREPAGAHAGCVSHQEEKAA</sequence>
<keyword evidence="2" id="KW-1185">Reference proteome</keyword>
<name>A0ABN0FN04_9BURK</name>
<proteinExistence type="predicted"/>
<comment type="caution">
    <text evidence="1">The sequence shown here is derived from an EMBL/GenBank/DDBJ whole genome shotgun (WGS) entry which is preliminary data.</text>
</comment>
<dbReference type="RefSeq" id="WP_007582419.1">
    <property type="nucleotide sequence ID" value="NZ_AKAU01000083.1"/>
</dbReference>
<protein>
    <recommendedName>
        <fullName evidence="3">Integrase</fullName>
    </recommendedName>
</protein>
<organism evidence="1 2">
    <name type="scientific">Paraburkholderia hospita</name>
    <dbReference type="NCBI Taxonomy" id="169430"/>
    <lineage>
        <taxon>Bacteria</taxon>
        <taxon>Pseudomonadati</taxon>
        <taxon>Pseudomonadota</taxon>
        <taxon>Betaproteobacteria</taxon>
        <taxon>Burkholderiales</taxon>
        <taxon>Burkholderiaceae</taxon>
        <taxon>Paraburkholderia</taxon>
    </lineage>
</organism>
<evidence type="ECO:0000313" key="2">
    <source>
        <dbReference type="Proteomes" id="UP000004980"/>
    </source>
</evidence>
<evidence type="ECO:0008006" key="3">
    <source>
        <dbReference type="Google" id="ProtNLM"/>
    </source>
</evidence>
<gene>
    <name evidence="1" type="ORF">WQE_15784</name>
</gene>
<reference evidence="1 2" key="1">
    <citation type="journal article" date="2012" name="J. Bacteriol.">
        <title>Draft Genome Sequence of the Soil Bacterium Burkholderia terrae Strain BS001, Which Interacts with Fungal Surface Structures.</title>
        <authorList>
            <person name="Nazir R."/>
            <person name="Hansen M.A."/>
            <person name="Sorensen S."/>
            <person name="van Elsas J.D."/>
        </authorList>
    </citation>
    <scope>NUCLEOTIDE SEQUENCE [LARGE SCALE GENOMIC DNA]</scope>
    <source>
        <strain evidence="1 2">BS001</strain>
    </source>
</reference>
<accession>A0ABN0FN04</accession>
<dbReference type="Proteomes" id="UP000004980">
    <property type="component" value="Unassembled WGS sequence"/>
</dbReference>